<evidence type="ECO:0000256" key="1">
    <source>
        <dbReference type="ARBA" id="ARBA00022801"/>
    </source>
</evidence>
<dbReference type="AlphaFoldDB" id="A0A6J4UL78"/>
<evidence type="ECO:0000313" key="3">
    <source>
        <dbReference type="EMBL" id="CAA9552413.1"/>
    </source>
</evidence>
<dbReference type="InterPro" id="IPR035930">
    <property type="entry name" value="FomD-like_sf"/>
</dbReference>
<proteinExistence type="predicted"/>
<organism evidence="3">
    <name type="scientific">uncultured Thermomicrobiales bacterium</name>
    <dbReference type="NCBI Taxonomy" id="1645740"/>
    <lineage>
        <taxon>Bacteria</taxon>
        <taxon>Pseudomonadati</taxon>
        <taxon>Thermomicrobiota</taxon>
        <taxon>Thermomicrobia</taxon>
        <taxon>Thermomicrobiales</taxon>
        <taxon>environmental samples</taxon>
    </lineage>
</organism>
<gene>
    <name evidence="3" type="ORF">AVDCRST_MAG87-966</name>
</gene>
<name>A0A6J4UL78_9BACT</name>
<feature type="domain" description="DUF402" evidence="2">
    <location>
        <begin position="60"/>
        <end position="188"/>
    </location>
</feature>
<dbReference type="SUPFAM" id="SSF159234">
    <property type="entry name" value="FomD-like"/>
    <property type="match status" value="1"/>
</dbReference>
<dbReference type="Gene3D" id="2.40.380.10">
    <property type="entry name" value="FomD-like"/>
    <property type="match status" value="1"/>
</dbReference>
<dbReference type="EMBL" id="CADCWJ010000226">
    <property type="protein sequence ID" value="CAA9552413.1"/>
    <property type="molecule type" value="Genomic_DNA"/>
</dbReference>
<evidence type="ECO:0000259" key="2">
    <source>
        <dbReference type="Pfam" id="PF04167"/>
    </source>
</evidence>
<protein>
    <recommendedName>
        <fullName evidence="2">DUF402 domain-containing protein</fullName>
    </recommendedName>
</protein>
<dbReference type="PANTHER" id="PTHR39159">
    <property type="match status" value="1"/>
</dbReference>
<dbReference type="GO" id="GO:0016787">
    <property type="term" value="F:hydrolase activity"/>
    <property type="evidence" value="ECO:0007669"/>
    <property type="project" value="UniProtKB-KW"/>
</dbReference>
<sequence>MSDGMPRWQAGDPVLLRYVRNSPADVILPVRIVHDTPDVVALYAAVGTPIKVQAKRDGTRLTRETPFVEREGMIGGLADATWTTNHVLMLHQKLHEPDRMSAIWLFWRDLEWTFRGYYANLQAPLRRTPLGFDTADYLRDVEIRPDFSWAWKDEDEWDAALDLGLVAREVLIAAREEGERVIRDIAARAWPFDAGFETWRPDPAWSIPAMPERWADGLVFPE</sequence>
<dbReference type="InterPro" id="IPR007295">
    <property type="entry name" value="DUF402"/>
</dbReference>
<reference evidence="3" key="1">
    <citation type="submission" date="2020-02" db="EMBL/GenBank/DDBJ databases">
        <authorList>
            <person name="Meier V. D."/>
        </authorList>
    </citation>
    <scope>NUCLEOTIDE SEQUENCE</scope>
    <source>
        <strain evidence="3">AVDCRST_MAG87</strain>
    </source>
</reference>
<accession>A0A6J4UL78</accession>
<keyword evidence="1" id="KW-0378">Hydrolase</keyword>
<dbReference type="InterPro" id="IPR050212">
    <property type="entry name" value="Ntdp-like"/>
</dbReference>
<dbReference type="PANTHER" id="PTHR39159:SF1">
    <property type="entry name" value="UPF0374 PROTEIN YGAC"/>
    <property type="match status" value="1"/>
</dbReference>
<dbReference type="Pfam" id="PF04167">
    <property type="entry name" value="DUF402"/>
    <property type="match status" value="1"/>
</dbReference>